<comment type="caution">
    <text evidence="1">The sequence shown here is derived from an EMBL/GenBank/DDBJ whole genome shotgun (WGS) entry which is preliminary data.</text>
</comment>
<proteinExistence type="predicted"/>
<organism evidence="1 2">
    <name type="scientific">Intrasporangium chromatireducens Q5-1</name>
    <dbReference type="NCBI Taxonomy" id="584657"/>
    <lineage>
        <taxon>Bacteria</taxon>
        <taxon>Bacillati</taxon>
        <taxon>Actinomycetota</taxon>
        <taxon>Actinomycetes</taxon>
        <taxon>Micrococcales</taxon>
        <taxon>Intrasporangiaceae</taxon>
        <taxon>Intrasporangium</taxon>
    </lineage>
</organism>
<name>W9GEM3_9MICO</name>
<dbReference type="EMBL" id="AWQS01000208">
    <property type="protein sequence ID" value="EWT04651.1"/>
    <property type="molecule type" value="Genomic_DNA"/>
</dbReference>
<evidence type="ECO:0000313" key="2">
    <source>
        <dbReference type="Proteomes" id="UP000019494"/>
    </source>
</evidence>
<keyword evidence="2" id="KW-1185">Reference proteome</keyword>
<accession>W9GEM3</accession>
<dbReference type="OrthoDB" id="3292517at2"/>
<sequence length="121" mass="13242">MSLNPWAKHFQLVWENRAGDPRLPLWLRVVSLAYGKHRANGHAPFDPGQVALVLSTVDPDTGELITPKRQNVHRAIKAAVDYGFILDGSSSRCLVVPSHAVSGGLGMPGTPCRWHAKRGEQ</sequence>
<reference evidence="2" key="1">
    <citation type="submission" date="2013-08" db="EMBL/GenBank/DDBJ databases">
        <title>Intrasporangium oryzae NRRL B-24470.</title>
        <authorList>
            <person name="Liu H."/>
            <person name="Wang G."/>
        </authorList>
    </citation>
    <scope>NUCLEOTIDE SEQUENCE [LARGE SCALE GENOMIC DNA]</scope>
    <source>
        <strain evidence="2">Q5-1</strain>
    </source>
</reference>
<evidence type="ECO:0000313" key="1">
    <source>
        <dbReference type="EMBL" id="EWT04651.1"/>
    </source>
</evidence>
<dbReference type="RefSeq" id="WP_034719984.1">
    <property type="nucleotide sequence ID" value="NZ_AWQS01000208.1"/>
</dbReference>
<protein>
    <submittedName>
        <fullName evidence="1">Uncharacterized protein</fullName>
    </submittedName>
</protein>
<dbReference type="AlphaFoldDB" id="W9GEM3"/>
<gene>
    <name evidence="1" type="ORF">N864_10855</name>
</gene>
<dbReference type="Proteomes" id="UP000019494">
    <property type="component" value="Unassembled WGS sequence"/>
</dbReference>